<dbReference type="InterPro" id="IPR001506">
    <property type="entry name" value="Peptidase_M12A"/>
</dbReference>
<dbReference type="PRINTS" id="PR00480">
    <property type="entry name" value="ASTACIN"/>
</dbReference>
<dbReference type="GO" id="GO:0018996">
    <property type="term" value="P:molting cycle, collagen and cuticulin-based cuticle"/>
    <property type="evidence" value="ECO:0007669"/>
    <property type="project" value="InterPro"/>
</dbReference>
<feature type="binding site" evidence="15">
    <location>
        <position position="167"/>
    </location>
    <ligand>
        <name>Zn(2+)</name>
        <dbReference type="ChEBI" id="CHEBI:29105"/>
        <note>catalytic</note>
    </ligand>
</feature>
<feature type="binding site" evidence="15">
    <location>
        <position position="157"/>
    </location>
    <ligand>
        <name>Zn(2+)</name>
        <dbReference type="ChEBI" id="CHEBI:29105"/>
        <note>catalytic</note>
    </ligand>
</feature>
<evidence type="ECO:0000256" key="5">
    <source>
        <dbReference type="ARBA" id="ARBA00022670"/>
    </source>
</evidence>
<evidence type="ECO:0000256" key="13">
    <source>
        <dbReference type="PIRNR" id="PIRNR036365"/>
    </source>
</evidence>
<dbReference type="SUPFAM" id="SSF55486">
    <property type="entry name" value="Metalloproteases ('zincins'), catalytic domain"/>
    <property type="match status" value="1"/>
</dbReference>
<dbReference type="GO" id="GO:0005576">
    <property type="term" value="C:extracellular region"/>
    <property type="evidence" value="ECO:0007669"/>
    <property type="project" value="UniProtKB-SubCell"/>
</dbReference>
<dbReference type="AlphaFoldDB" id="A0AAD4NL05"/>
<evidence type="ECO:0000259" key="18">
    <source>
        <dbReference type="PROSITE" id="PS01180"/>
    </source>
</evidence>
<dbReference type="InterPro" id="IPR006026">
    <property type="entry name" value="Peptidase_Metallo"/>
</dbReference>
<gene>
    <name evidence="20" type="ORF">DdX_00688</name>
</gene>
<dbReference type="GO" id="GO:0004222">
    <property type="term" value="F:metalloendopeptidase activity"/>
    <property type="evidence" value="ECO:0007669"/>
    <property type="project" value="UniProtKB-UniRule"/>
</dbReference>
<feature type="domain" description="CUB" evidence="18">
    <location>
        <begin position="310"/>
        <end position="427"/>
    </location>
</feature>
<dbReference type="PANTHER" id="PTHR10127">
    <property type="entry name" value="DISCOIDIN, CUB, EGF, LAMININ , AND ZINC METALLOPROTEASE DOMAIN CONTAINING"/>
    <property type="match status" value="1"/>
</dbReference>
<evidence type="ECO:0000256" key="1">
    <source>
        <dbReference type="ARBA" id="ARBA00002657"/>
    </source>
</evidence>
<name>A0AAD4NL05_9BILA</name>
<dbReference type="InterPro" id="IPR017050">
    <property type="entry name" value="Metallopeptidase_nem"/>
</dbReference>
<protein>
    <recommendedName>
        <fullName evidence="13">Zinc metalloproteinase</fullName>
    </recommendedName>
</protein>
<dbReference type="PROSITE" id="PS01180">
    <property type="entry name" value="CUB"/>
    <property type="match status" value="1"/>
</dbReference>
<dbReference type="PROSITE" id="PS51864">
    <property type="entry name" value="ASTACIN"/>
    <property type="match status" value="1"/>
</dbReference>
<evidence type="ECO:0000256" key="4">
    <source>
        <dbReference type="ARBA" id="ARBA00022536"/>
    </source>
</evidence>
<feature type="region of interest" description="Disordered" evidence="17">
    <location>
        <begin position="1"/>
        <end position="24"/>
    </location>
</feature>
<keyword evidence="7" id="KW-0732">Signal</keyword>
<evidence type="ECO:0000313" key="21">
    <source>
        <dbReference type="Proteomes" id="UP001201812"/>
    </source>
</evidence>
<feature type="binding site" evidence="15">
    <location>
        <position position="161"/>
    </location>
    <ligand>
        <name>Zn(2+)</name>
        <dbReference type="ChEBI" id="CHEBI:29105"/>
        <note>catalytic</note>
    </ligand>
</feature>
<feature type="active site" evidence="15">
    <location>
        <position position="158"/>
    </location>
</feature>
<dbReference type="SMART" id="SM00235">
    <property type="entry name" value="ZnMc"/>
    <property type="match status" value="1"/>
</dbReference>
<dbReference type="Pfam" id="PF01400">
    <property type="entry name" value="Astacin"/>
    <property type="match status" value="1"/>
</dbReference>
<evidence type="ECO:0000256" key="8">
    <source>
        <dbReference type="ARBA" id="ARBA00022801"/>
    </source>
</evidence>
<accession>A0AAD4NL05</accession>
<evidence type="ECO:0000256" key="7">
    <source>
        <dbReference type="ARBA" id="ARBA00022729"/>
    </source>
</evidence>
<dbReference type="FunFam" id="3.40.390.10:FF:000048">
    <property type="entry name" value="Zinc metalloproteinase"/>
    <property type="match status" value="1"/>
</dbReference>
<reference evidence="20" key="1">
    <citation type="submission" date="2022-01" db="EMBL/GenBank/DDBJ databases">
        <title>Genome Sequence Resource for Two Populations of Ditylenchus destructor, the Migratory Endoparasitic Phytonematode.</title>
        <authorList>
            <person name="Zhang H."/>
            <person name="Lin R."/>
            <person name="Xie B."/>
        </authorList>
    </citation>
    <scope>NUCLEOTIDE SEQUENCE</scope>
    <source>
        <strain evidence="20">BazhouSP</strain>
    </source>
</reference>
<keyword evidence="5 15" id="KW-0645">Protease</keyword>
<keyword evidence="10 15" id="KW-0482">Metalloprotease</keyword>
<evidence type="ECO:0000256" key="12">
    <source>
        <dbReference type="ARBA" id="ARBA00023180"/>
    </source>
</evidence>
<evidence type="ECO:0000256" key="10">
    <source>
        <dbReference type="ARBA" id="ARBA00023049"/>
    </source>
</evidence>
<dbReference type="CDD" id="cd04280">
    <property type="entry name" value="ZnMc_astacin_like"/>
    <property type="match status" value="1"/>
</dbReference>
<dbReference type="SUPFAM" id="SSF49854">
    <property type="entry name" value="Spermadhesin, CUB domain"/>
    <property type="match status" value="1"/>
</dbReference>
<dbReference type="GO" id="GO:0006508">
    <property type="term" value="P:proteolysis"/>
    <property type="evidence" value="ECO:0007669"/>
    <property type="project" value="UniProtKB-KW"/>
</dbReference>
<comment type="caution">
    <text evidence="14">Lacks conserved residue(s) required for the propagation of feature annotation.</text>
</comment>
<sequence>MSLNKDEKNNDNGQQGDEHKEPSPEILRINKDLIDYLYQGDMALTVEQAETLLQQDSAKIKRQALNGKNLPRFKWGSTVPYTFDENMDSSTKSLILKALKFWESQTCLRFEENANVKSKLKFFKGDGCWSYVGKIYAWDSQQVSIGEGCEHFGVITHEIAHALGFFHAQSRYDRDSFVSFKAQNVESGFEDQFDKEMPDSNDNYGVTYDYGSVMHYSDSAFAKYEKRPVLVASEPHNQNTMGQRMQPSFSDVLVMNRHYNCLDQCKNSETKCANGGYPTPKDCSKCTCPWGFGGPLCNERQDASNGSTTCGQTLQATSEWQQLDGSVGDSTKVLKTDFTSCHWHIGASEGKKIELQVLYVGRVCSSGCFYGNVEFKTNADFGRTGHRMCCAADAKDKPLLKTDTNLAVISAYTRFFDQQFVVKYRAASLVWINHYGTIFVIIFCKTVWSYELCL</sequence>
<comment type="cofactor">
    <cofactor evidence="15 16">
        <name>Zn(2+)</name>
        <dbReference type="ChEBI" id="CHEBI:29105"/>
    </cofactor>
    <text evidence="15 16">Binds 1 zinc ion per subunit.</text>
</comment>
<keyword evidence="8 15" id="KW-0378">Hydrolase</keyword>
<dbReference type="InterPro" id="IPR000859">
    <property type="entry name" value="CUB_dom"/>
</dbReference>
<evidence type="ECO:0000256" key="17">
    <source>
        <dbReference type="SAM" id="MobiDB-lite"/>
    </source>
</evidence>
<dbReference type="Proteomes" id="UP001201812">
    <property type="component" value="Unassembled WGS sequence"/>
</dbReference>
<dbReference type="PIRSF" id="PIRSF036365">
    <property type="entry name" value="Astacin_nematoda"/>
    <property type="match status" value="1"/>
</dbReference>
<dbReference type="InterPro" id="IPR035914">
    <property type="entry name" value="Sperma_CUB_dom_sf"/>
</dbReference>
<evidence type="ECO:0000259" key="19">
    <source>
        <dbReference type="PROSITE" id="PS51864"/>
    </source>
</evidence>
<evidence type="ECO:0000256" key="15">
    <source>
        <dbReference type="PROSITE-ProRule" id="PRU01211"/>
    </source>
</evidence>
<evidence type="ECO:0000256" key="3">
    <source>
        <dbReference type="ARBA" id="ARBA00022525"/>
    </source>
</evidence>
<organism evidence="20 21">
    <name type="scientific">Ditylenchus destructor</name>
    <dbReference type="NCBI Taxonomy" id="166010"/>
    <lineage>
        <taxon>Eukaryota</taxon>
        <taxon>Metazoa</taxon>
        <taxon>Ecdysozoa</taxon>
        <taxon>Nematoda</taxon>
        <taxon>Chromadorea</taxon>
        <taxon>Rhabditida</taxon>
        <taxon>Tylenchina</taxon>
        <taxon>Tylenchomorpha</taxon>
        <taxon>Sphaerularioidea</taxon>
        <taxon>Anguinidae</taxon>
        <taxon>Anguininae</taxon>
        <taxon>Ditylenchus</taxon>
    </lineage>
</organism>
<evidence type="ECO:0000256" key="6">
    <source>
        <dbReference type="ARBA" id="ARBA00022723"/>
    </source>
</evidence>
<evidence type="ECO:0000256" key="16">
    <source>
        <dbReference type="RuleBase" id="RU361183"/>
    </source>
</evidence>
<keyword evidence="3 13" id="KW-0964">Secreted</keyword>
<feature type="domain" description="Peptidase M12A" evidence="19">
    <location>
        <begin position="63"/>
        <end position="266"/>
    </location>
</feature>
<dbReference type="EMBL" id="JAKKPZ010000001">
    <property type="protein sequence ID" value="KAI1728499.1"/>
    <property type="molecule type" value="Genomic_DNA"/>
</dbReference>
<comment type="subcellular location">
    <subcellularLocation>
        <location evidence="2 13">Secreted</location>
    </subcellularLocation>
</comment>
<comment type="function">
    <text evidence="1">Metalloprotease.</text>
</comment>
<keyword evidence="12" id="KW-0325">Glycoprotein</keyword>
<keyword evidence="6 15" id="KW-0479">Metal-binding</keyword>
<dbReference type="Gene3D" id="3.40.390.10">
    <property type="entry name" value="Collagenase (Catalytic Domain)"/>
    <property type="match status" value="1"/>
</dbReference>
<keyword evidence="21" id="KW-1185">Reference proteome</keyword>
<keyword evidence="9 15" id="KW-0862">Zinc</keyword>
<keyword evidence="11" id="KW-1015">Disulfide bond</keyword>
<evidence type="ECO:0000256" key="14">
    <source>
        <dbReference type="PROSITE-ProRule" id="PRU00059"/>
    </source>
</evidence>
<dbReference type="InterPro" id="IPR034035">
    <property type="entry name" value="Astacin-like_dom"/>
</dbReference>
<keyword evidence="4" id="KW-0245">EGF-like domain</keyword>
<dbReference type="PANTHER" id="PTHR10127:SF862">
    <property type="entry name" value="ZINC METALLOPROTEINASE NAS-27"/>
    <property type="match status" value="1"/>
</dbReference>
<evidence type="ECO:0000256" key="11">
    <source>
        <dbReference type="ARBA" id="ARBA00023157"/>
    </source>
</evidence>
<dbReference type="GO" id="GO:0008270">
    <property type="term" value="F:zinc ion binding"/>
    <property type="evidence" value="ECO:0007669"/>
    <property type="project" value="UniProtKB-UniRule"/>
</dbReference>
<dbReference type="InterPro" id="IPR024079">
    <property type="entry name" value="MetalloPept_cat_dom_sf"/>
</dbReference>
<evidence type="ECO:0000256" key="2">
    <source>
        <dbReference type="ARBA" id="ARBA00004613"/>
    </source>
</evidence>
<evidence type="ECO:0000256" key="9">
    <source>
        <dbReference type="ARBA" id="ARBA00022833"/>
    </source>
</evidence>
<proteinExistence type="predicted"/>
<evidence type="ECO:0000313" key="20">
    <source>
        <dbReference type="EMBL" id="KAI1728499.1"/>
    </source>
</evidence>
<comment type="caution">
    <text evidence="20">The sequence shown here is derived from an EMBL/GenBank/DDBJ whole genome shotgun (WGS) entry which is preliminary data.</text>
</comment>